<dbReference type="GeneID" id="54331233"/>
<evidence type="ECO:0000256" key="3">
    <source>
        <dbReference type="ARBA" id="ARBA00022827"/>
    </source>
</evidence>
<dbReference type="Proteomes" id="UP000324241">
    <property type="component" value="Unassembled WGS sequence"/>
</dbReference>
<dbReference type="GO" id="GO:0004497">
    <property type="term" value="F:monooxygenase activity"/>
    <property type="evidence" value="ECO:0007669"/>
    <property type="project" value="InterPro"/>
</dbReference>
<evidence type="ECO:0000259" key="6">
    <source>
        <dbReference type="Pfam" id="PF01494"/>
    </source>
</evidence>
<evidence type="ECO:0000256" key="5">
    <source>
        <dbReference type="SAM" id="Phobius"/>
    </source>
</evidence>
<protein>
    <recommendedName>
        <fullName evidence="6">FAD-binding domain-containing protein</fullName>
    </recommendedName>
</protein>
<dbReference type="GO" id="GO:0071949">
    <property type="term" value="F:FAD binding"/>
    <property type="evidence" value="ECO:0007669"/>
    <property type="project" value="InterPro"/>
</dbReference>
<reference evidence="7 8" key="1">
    <citation type="submission" date="2019-08" db="EMBL/GenBank/DDBJ databases">
        <title>The genome sequence of a newly discovered highly antifungal drug resistant Aspergillus species, Aspergillus tanneri NIH 1004.</title>
        <authorList>
            <person name="Mounaud S."/>
            <person name="Singh I."/>
            <person name="Joardar V."/>
            <person name="Pakala S."/>
            <person name="Pakala S."/>
            <person name="Venepally P."/>
            <person name="Chung J.K."/>
            <person name="Losada L."/>
            <person name="Nierman W.C."/>
        </authorList>
    </citation>
    <scope>NUCLEOTIDE SEQUENCE [LARGE SCALE GENOMIC DNA]</scope>
    <source>
        <strain evidence="7 8">NIH1004</strain>
    </source>
</reference>
<dbReference type="EMBL" id="QUQM01000006">
    <property type="protein sequence ID" value="KAA8644330.1"/>
    <property type="molecule type" value="Genomic_DNA"/>
</dbReference>
<dbReference type="SUPFAM" id="SSF51905">
    <property type="entry name" value="FAD/NAD(P)-binding domain"/>
    <property type="match status" value="1"/>
</dbReference>
<name>A0A5M9MFS8_9EURO</name>
<evidence type="ECO:0000256" key="1">
    <source>
        <dbReference type="ARBA" id="ARBA00007992"/>
    </source>
</evidence>
<keyword evidence="5" id="KW-1133">Transmembrane helix</keyword>
<evidence type="ECO:0000313" key="8">
    <source>
        <dbReference type="Proteomes" id="UP000324241"/>
    </source>
</evidence>
<evidence type="ECO:0000256" key="4">
    <source>
        <dbReference type="ARBA" id="ARBA00023002"/>
    </source>
</evidence>
<dbReference type="AlphaFoldDB" id="A0A5M9MFS8"/>
<proteinExistence type="inferred from homology"/>
<comment type="caution">
    <text evidence="7">The sequence shown here is derived from an EMBL/GenBank/DDBJ whole genome shotgun (WGS) entry which is preliminary data.</text>
</comment>
<evidence type="ECO:0000313" key="7">
    <source>
        <dbReference type="EMBL" id="KAA8644330.1"/>
    </source>
</evidence>
<dbReference type="InterPro" id="IPR002938">
    <property type="entry name" value="FAD-bd"/>
</dbReference>
<evidence type="ECO:0000256" key="2">
    <source>
        <dbReference type="ARBA" id="ARBA00022630"/>
    </source>
</evidence>
<dbReference type="OrthoDB" id="10029326at2759"/>
<dbReference type="InterPro" id="IPR036188">
    <property type="entry name" value="FAD/NAD-bd_sf"/>
</dbReference>
<dbReference type="PANTHER" id="PTHR47356">
    <property type="entry name" value="FAD-DEPENDENT MONOOXYGENASE ASQG-RELATED"/>
    <property type="match status" value="1"/>
</dbReference>
<dbReference type="Pfam" id="PF01494">
    <property type="entry name" value="FAD_binding_3"/>
    <property type="match status" value="1"/>
</dbReference>
<keyword evidence="5" id="KW-0812">Transmembrane</keyword>
<gene>
    <name evidence="7" type="ORF">ATNIH1004_008531</name>
</gene>
<sequence>MARQKLLEILYKRYPDSSNILTGKRVTEVRQLDRGACVITEDGSVYKGDLIVGADGVHSRIRSEMWRLAEHMPGRIAQKEKKSMTAQYACLFGMSSPIPGLEAGEQVYAFLNGLTIVTSHGKNGRLFWFFIKRLDRKYLYPDVVRFSNEDAAQFCCQIAEVHVWNGVYVRDIWRNREAYSMTALEESFFRTWHYGRMVLLGDSVHKMTINAGQGANSAIEDTALLSSTLHDLIYSTSPQIPSYLQINRALEKYQARGHNRVKDIYDWSWYIARVHARDGLLNTLISRYYIPYRVNVPADMISGIIADAESIQFLPLPERSGPGWSMYSRKRSMVLRLKWPVLFVVVLVVGWWFRGL</sequence>
<keyword evidence="4" id="KW-0560">Oxidoreductase</keyword>
<keyword evidence="5" id="KW-0472">Membrane</keyword>
<keyword evidence="3" id="KW-0274">FAD</keyword>
<feature type="transmembrane region" description="Helical" evidence="5">
    <location>
        <begin position="335"/>
        <end position="353"/>
    </location>
</feature>
<dbReference type="PANTHER" id="PTHR47356:SF2">
    <property type="entry name" value="FAD-BINDING DOMAIN-CONTAINING PROTEIN-RELATED"/>
    <property type="match status" value="1"/>
</dbReference>
<keyword evidence="2" id="KW-0285">Flavoprotein</keyword>
<organism evidence="7 8">
    <name type="scientific">Aspergillus tanneri</name>
    <dbReference type="NCBI Taxonomy" id="1220188"/>
    <lineage>
        <taxon>Eukaryota</taxon>
        <taxon>Fungi</taxon>
        <taxon>Dikarya</taxon>
        <taxon>Ascomycota</taxon>
        <taxon>Pezizomycotina</taxon>
        <taxon>Eurotiomycetes</taxon>
        <taxon>Eurotiomycetidae</taxon>
        <taxon>Eurotiales</taxon>
        <taxon>Aspergillaceae</taxon>
        <taxon>Aspergillus</taxon>
        <taxon>Aspergillus subgen. Circumdati</taxon>
    </lineage>
</organism>
<dbReference type="VEuPathDB" id="FungiDB:EYZ11_007146"/>
<comment type="similarity">
    <text evidence="1">Belongs to the paxM FAD-dependent monooxygenase family.</text>
</comment>
<dbReference type="InterPro" id="IPR050562">
    <property type="entry name" value="FAD_mOase_fung"/>
</dbReference>
<dbReference type="PRINTS" id="PR00420">
    <property type="entry name" value="RNGMNOXGNASE"/>
</dbReference>
<dbReference type="RefSeq" id="XP_033423691.1">
    <property type="nucleotide sequence ID" value="XM_033573139.1"/>
</dbReference>
<dbReference type="Gene3D" id="3.50.50.60">
    <property type="entry name" value="FAD/NAD(P)-binding domain"/>
    <property type="match status" value="1"/>
</dbReference>
<feature type="domain" description="FAD-binding" evidence="6">
    <location>
        <begin position="180"/>
        <end position="236"/>
    </location>
</feature>
<accession>A0A5M9MFS8</accession>